<reference evidence="2 3" key="1">
    <citation type="journal article" date="2014" name="Antonie Van Leeuwenhoek">
        <title>Hyphomonas beringensis sp. nov. and Hyphomonas chukchiensis sp. nov., isolated from surface seawater of the Bering Sea and Chukchi Sea.</title>
        <authorList>
            <person name="Li C."/>
            <person name="Lai Q."/>
            <person name="Li G."/>
            <person name="Dong C."/>
            <person name="Wang J."/>
            <person name="Liao Y."/>
            <person name="Shao Z."/>
        </authorList>
    </citation>
    <scope>NUCLEOTIDE SEQUENCE [LARGE SCALE GENOMIC DNA]</scope>
    <source>
        <strain evidence="2 3">PS728</strain>
    </source>
</reference>
<dbReference type="AlphaFoldDB" id="A0A062VFU3"/>
<dbReference type="PROSITE" id="PS51257">
    <property type="entry name" value="PROKAR_LIPOPROTEIN"/>
    <property type="match status" value="1"/>
</dbReference>
<protein>
    <recommendedName>
        <fullName evidence="4">Lipoprotein</fullName>
    </recommendedName>
</protein>
<gene>
    <name evidence="2" type="ORF">HPO_17796</name>
</gene>
<keyword evidence="3" id="KW-1185">Reference proteome</keyword>
<feature type="chain" id="PRO_5001615170" description="Lipoprotein" evidence="1">
    <location>
        <begin position="25"/>
        <end position="151"/>
    </location>
</feature>
<proteinExistence type="predicted"/>
<evidence type="ECO:0000256" key="1">
    <source>
        <dbReference type="SAM" id="SignalP"/>
    </source>
</evidence>
<name>A0A062VFU3_9PROT</name>
<sequence>MIKPLTPTLAALAATLLLSACGQASEQPAPKINSKQDTKLAVATGDKEFDATMRCWALTNTAYFVHIALGSGQAGNLPNPDPSIYGIWHKKLSIMAYDKKMSLDAFQEMMRKAKSSVAVYSVDVEPEYAAAVQKCIDTTPSPIDAPEPSWP</sequence>
<organism evidence="2 3">
    <name type="scientific">Hyphomonas polymorpha PS728</name>
    <dbReference type="NCBI Taxonomy" id="1280954"/>
    <lineage>
        <taxon>Bacteria</taxon>
        <taxon>Pseudomonadati</taxon>
        <taxon>Pseudomonadota</taxon>
        <taxon>Alphaproteobacteria</taxon>
        <taxon>Hyphomonadales</taxon>
        <taxon>Hyphomonadaceae</taxon>
        <taxon>Hyphomonas</taxon>
    </lineage>
</organism>
<accession>A0A062VFU3</accession>
<dbReference type="EMBL" id="ARYM01000031">
    <property type="protein sequence ID" value="KCZ96876.1"/>
    <property type="molecule type" value="Genomic_DNA"/>
</dbReference>
<comment type="caution">
    <text evidence="2">The sequence shown here is derived from an EMBL/GenBank/DDBJ whole genome shotgun (WGS) entry which is preliminary data.</text>
</comment>
<keyword evidence="1" id="KW-0732">Signal</keyword>
<evidence type="ECO:0008006" key="4">
    <source>
        <dbReference type="Google" id="ProtNLM"/>
    </source>
</evidence>
<dbReference type="PATRIC" id="fig|1280954.3.peg.3586"/>
<feature type="signal peptide" evidence="1">
    <location>
        <begin position="1"/>
        <end position="24"/>
    </location>
</feature>
<dbReference type="eggNOG" id="ENOG5031BKZ">
    <property type="taxonomic scope" value="Bacteria"/>
</dbReference>
<dbReference type="Proteomes" id="UP000027100">
    <property type="component" value="Unassembled WGS sequence"/>
</dbReference>
<dbReference type="STRING" id="1280954.HPO_17796"/>
<evidence type="ECO:0000313" key="3">
    <source>
        <dbReference type="Proteomes" id="UP000027100"/>
    </source>
</evidence>
<dbReference type="RefSeq" id="WP_035601939.1">
    <property type="nucleotide sequence ID" value="NZ_ARYM01000031.1"/>
</dbReference>
<evidence type="ECO:0000313" key="2">
    <source>
        <dbReference type="EMBL" id="KCZ96876.1"/>
    </source>
</evidence>
<dbReference type="OrthoDB" id="9981064at2"/>